<feature type="compositionally biased region" description="Basic and acidic residues" evidence="5">
    <location>
        <begin position="77"/>
        <end position="86"/>
    </location>
</feature>
<keyword evidence="1" id="KW-0479">Metal-binding</keyword>
<evidence type="ECO:0000256" key="2">
    <source>
        <dbReference type="ARBA" id="ARBA00022771"/>
    </source>
</evidence>
<feature type="compositionally biased region" description="Polar residues" evidence="5">
    <location>
        <begin position="42"/>
        <end position="59"/>
    </location>
</feature>
<reference evidence="9" key="1">
    <citation type="journal article" date="2017" name="bioRxiv">
        <title>Comparative analysis of the genomes of Stylophora pistillata and Acropora digitifera provides evidence for extensive differences between species of corals.</title>
        <authorList>
            <person name="Voolstra C.R."/>
            <person name="Li Y."/>
            <person name="Liew Y.J."/>
            <person name="Baumgarten S."/>
            <person name="Zoccola D."/>
            <person name="Flot J.-F."/>
            <person name="Tambutte S."/>
            <person name="Allemand D."/>
            <person name="Aranda M."/>
        </authorList>
    </citation>
    <scope>NUCLEOTIDE SEQUENCE [LARGE SCALE GENOMIC DNA]</scope>
</reference>
<dbReference type="SUPFAM" id="SSF57716">
    <property type="entry name" value="Glucocorticoid receptor-like (DNA-binding domain)"/>
    <property type="match status" value="1"/>
</dbReference>
<keyword evidence="2 4" id="KW-0863">Zinc-finger</keyword>
<dbReference type="SUPFAM" id="SSF118310">
    <property type="entry name" value="AN1-like Zinc finger"/>
    <property type="match status" value="1"/>
</dbReference>
<dbReference type="Pfam" id="PF01428">
    <property type="entry name" value="zf-AN1"/>
    <property type="match status" value="1"/>
</dbReference>
<dbReference type="InterPro" id="IPR000058">
    <property type="entry name" value="Znf_AN1"/>
</dbReference>
<dbReference type="Proteomes" id="UP000225706">
    <property type="component" value="Unassembled WGS sequence"/>
</dbReference>
<feature type="domain" description="A20-type" evidence="6">
    <location>
        <begin position="5"/>
        <end position="37"/>
    </location>
</feature>
<name>A0A2B4S6S0_STYPI</name>
<feature type="region of interest" description="Disordered" evidence="5">
    <location>
        <begin position="36"/>
        <end position="120"/>
    </location>
</feature>
<evidence type="ECO:0000256" key="3">
    <source>
        <dbReference type="ARBA" id="ARBA00022833"/>
    </source>
</evidence>
<dbReference type="SMART" id="SM00259">
    <property type="entry name" value="ZnF_A20"/>
    <property type="match status" value="1"/>
</dbReference>
<dbReference type="AlphaFoldDB" id="A0A2B4S6S0"/>
<evidence type="ECO:0000313" key="8">
    <source>
        <dbReference type="EMBL" id="PFX26354.1"/>
    </source>
</evidence>
<sequence>MDNAKSTPPRCPCGFWGSPQTLNLCSKCYKDELQRKGRTEENSSSLSVNKSNAQSSNLEQSKHDVEKKPSTSTVQEGNRESEHENNYIKCGLNTENKLKVERNDPQDASRDKESGNKGIDAPLQKKRKRCWTCNAKLELAQRELGNCRCSYTFCQLHRLPEQHNCAFDHKESGRQEARKKMGRHQKENLDANRSRLSTAKMANAERRLVVCRSIHDVCLYCGAVSVGERQETPEHVVW</sequence>
<dbReference type="Gene3D" id="4.10.1110.10">
    <property type="entry name" value="AN1-like Zinc finger"/>
    <property type="match status" value="1"/>
</dbReference>
<dbReference type="InterPro" id="IPR050652">
    <property type="entry name" value="AN1_A20_ZnFinger"/>
</dbReference>
<accession>A0A2B4S6S0</accession>
<dbReference type="InterPro" id="IPR035896">
    <property type="entry name" value="AN1-like_Znf"/>
</dbReference>
<protein>
    <submittedName>
        <fullName evidence="8">AN1-type zinc finger protein 3-like</fullName>
    </submittedName>
</protein>
<dbReference type="Gene3D" id="1.20.5.4770">
    <property type="match status" value="1"/>
</dbReference>
<dbReference type="PROSITE" id="PS51039">
    <property type="entry name" value="ZF_AN1"/>
    <property type="match status" value="1"/>
</dbReference>
<keyword evidence="3" id="KW-0862">Zinc</keyword>
<evidence type="ECO:0000259" key="6">
    <source>
        <dbReference type="PROSITE" id="PS51036"/>
    </source>
</evidence>
<evidence type="ECO:0000256" key="5">
    <source>
        <dbReference type="SAM" id="MobiDB-lite"/>
    </source>
</evidence>
<dbReference type="InterPro" id="IPR002653">
    <property type="entry name" value="Znf_A20"/>
</dbReference>
<evidence type="ECO:0000259" key="7">
    <source>
        <dbReference type="PROSITE" id="PS51039"/>
    </source>
</evidence>
<dbReference type="GO" id="GO:0003677">
    <property type="term" value="F:DNA binding"/>
    <property type="evidence" value="ECO:0007669"/>
    <property type="project" value="InterPro"/>
</dbReference>
<dbReference type="GO" id="GO:0008270">
    <property type="term" value="F:zinc ion binding"/>
    <property type="evidence" value="ECO:0007669"/>
    <property type="project" value="UniProtKB-KW"/>
</dbReference>
<feature type="compositionally biased region" description="Basic and acidic residues" evidence="5">
    <location>
        <begin position="96"/>
        <end position="115"/>
    </location>
</feature>
<evidence type="ECO:0000256" key="1">
    <source>
        <dbReference type="ARBA" id="ARBA00022723"/>
    </source>
</evidence>
<dbReference type="EMBL" id="LSMT01000128">
    <property type="protein sequence ID" value="PFX26354.1"/>
    <property type="molecule type" value="Genomic_DNA"/>
</dbReference>
<dbReference type="PANTHER" id="PTHR10634:SF67">
    <property type="entry name" value="AN1-TYPE ZINC FINGER PROTEIN 3"/>
    <property type="match status" value="1"/>
</dbReference>
<dbReference type="STRING" id="50429.A0A2B4S6S0"/>
<dbReference type="Pfam" id="PF01754">
    <property type="entry name" value="zf-A20"/>
    <property type="match status" value="1"/>
</dbReference>
<dbReference type="OrthoDB" id="428577at2759"/>
<evidence type="ECO:0000256" key="4">
    <source>
        <dbReference type="PROSITE-ProRule" id="PRU00449"/>
    </source>
</evidence>
<feature type="compositionally biased region" description="Basic and acidic residues" evidence="5">
    <location>
        <begin position="60"/>
        <end position="69"/>
    </location>
</feature>
<dbReference type="PANTHER" id="PTHR10634">
    <property type="entry name" value="AN1-TYPE ZINC FINGER PROTEIN"/>
    <property type="match status" value="1"/>
</dbReference>
<keyword evidence="9" id="KW-1185">Reference proteome</keyword>
<evidence type="ECO:0000313" key="9">
    <source>
        <dbReference type="Proteomes" id="UP000225706"/>
    </source>
</evidence>
<dbReference type="PROSITE" id="PS51036">
    <property type="entry name" value="ZF_A20"/>
    <property type="match status" value="1"/>
</dbReference>
<feature type="domain" description="AN1-type" evidence="7">
    <location>
        <begin position="124"/>
        <end position="173"/>
    </location>
</feature>
<dbReference type="SMART" id="SM00154">
    <property type="entry name" value="ZnF_AN1"/>
    <property type="match status" value="1"/>
</dbReference>
<proteinExistence type="predicted"/>
<comment type="caution">
    <text evidence="8">The sequence shown here is derived from an EMBL/GenBank/DDBJ whole genome shotgun (WGS) entry which is preliminary data.</text>
</comment>
<organism evidence="8 9">
    <name type="scientific">Stylophora pistillata</name>
    <name type="common">Smooth cauliflower coral</name>
    <dbReference type="NCBI Taxonomy" id="50429"/>
    <lineage>
        <taxon>Eukaryota</taxon>
        <taxon>Metazoa</taxon>
        <taxon>Cnidaria</taxon>
        <taxon>Anthozoa</taxon>
        <taxon>Hexacorallia</taxon>
        <taxon>Scleractinia</taxon>
        <taxon>Astrocoeniina</taxon>
        <taxon>Pocilloporidae</taxon>
        <taxon>Stylophora</taxon>
    </lineage>
</organism>
<gene>
    <name evidence="8" type="primary">zfand3</name>
    <name evidence="8" type="ORF">AWC38_SpisGene8978</name>
</gene>